<keyword evidence="2" id="KW-1185">Reference proteome</keyword>
<reference evidence="2" key="2">
    <citation type="journal article" date="2016" name="Sci. Rep.">
        <title>Dictyocaulus viviparus genome, variome and transcriptome elucidate lungworm biology and support future intervention.</title>
        <authorList>
            <person name="McNulty S.N."/>
            <person name="Strube C."/>
            <person name="Rosa B.A."/>
            <person name="Martin J.C."/>
            <person name="Tyagi R."/>
            <person name="Choi Y.J."/>
            <person name="Wang Q."/>
            <person name="Hallsworth Pepin K."/>
            <person name="Zhang X."/>
            <person name="Ozersky P."/>
            <person name="Wilson R.K."/>
            <person name="Sternberg P.W."/>
            <person name="Gasser R.B."/>
            <person name="Mitreva M."/>
        </authorList>
    </citation>
    <scope>NUCLEOTIDE SEQUENCE [LARGE SCALE GENOMIC DNA]</scope>
    <source>
        <strain evidence="2">HannoverDv2000</strain>
    </source>
</reference>
<dbReference type="EMBL" id="KN716306">
    <property type="protein sequence ID" value="KJH47463.1"/>
    <property type="molecule type" value="Genomic_DNA"/>
</dbReference>
<proteinExistence type="predicted"/>
<gene>
    <name evidence="1" type="ORF">DICVIV_06450</name>
</gene>
<dbReference type="AlphaFoldDB" id="A0A0D8XS45"/>
<sequence>MATKHTKDELSLYRLHHVGVRIAAIGIQTFKTIGLVTSLFCYQNFYLSLDRILCRCFDIPYYISSHRTTILTIYHNNLL</sequence>
<evidence type="ECO:0000313" key="2">
    <source>
        <dbReference type="Proteomes" id="UP000053766"/>
    </source>
</evidence>
<evidence type="ECO:0000313" key="1">
    <source>
        <dbReference type="EMBL" id="KJH47463.1"/>
    </source>
</evidence>
<accession>A0A0D8XS45</accession>
<name>A0A0D8XS45_DICVI</name>
<protein>
    <submittedName>
        <fullName evidence="1">Uncharacterized protein</fullName>
    </submittedName>
</protein>
<dbReference type="Proteomes" id="UP000053766">
    <property type="component" value="Unassembled WGS sequence"/>
</dbReference>
<organism evidence="1 2">
    <name type="scientific">Dictyocaulus viviparus</name>
    <name type="common">Bovine lungworm</name>
    <dbReference type="NCBI Taxonomy" id="29172"/>
    <lineage>
        <taxon>Eukaryota</taxon>
        <taxon>Metazoa</taxon>
        <taxon>Ecdysozoa</taxon>
        <taxon>Nematoda</taxon>
        <taxon>Chromadorea</taxon>
        <taxon>Rhabditida</taxon>
        <taxon>Rhabditina</taxon>
        <taxon>Rhabditomorpha</taxon>
        <taxon>Strongyloidea</taxon>
        <taxon>Metastrongylidae</taxon>
        <taxon>Dictyocaulus</taxon>
    </lineage>
</organism>
<reference evidence="1 2" key="1">
    <citation type="submission" date="2013-11" db="EMBL/GenBank/DDBJ databases">
        <title>Draft genome of the bovine lungworm Dictyocaulus viviparus.</title>
        <authorList>
            <person name="Mitreva M."/>
        </authorList>
    </citation>
    <scope>NUCLEOTIDE SEQUENCE [LARGE SCALE GENOMIC DNA]</scope>
    <source>
        <strain evidence="1 2">HannoverDv2000</strain>
    </source>
</reference>